<accession>A0A1R1Y338</accession>
<protein>
    <submittedName>
        <fullName evidence="2">Uncharacterized protein</fullName>
    </submittedName>
</protein>
<keyword evidence="3" id="KW-1185">Reference proteome</keyword>
<proteinExistence type="predicted"/>
<gene>
    <name evidence="2" type="ORF">AYI70_g3628</name>
</gene>
<organism evidence="2 3">
    <name type="scientific">Smittium culicis</name>
    <dbReference type="NCBI Taxonomy" id="133412"/>
    <lineage>
        <taxon>Eukaryota</taxon>
        <taxon>Fungi</taxon>
        <taxon>Fungi incertae sedis</taxon>
        <taxon>Zoopagomycota</taxon>
        <taxon>Kickxellomycotina</taxon>
        <taxon>Harpellomycetes</taxon>
        <taxon>Harpellales</taxon>
        <taxon>Legeriomycetaceae</taxon>
        <taxon>Smittium</taxon>
    </lineage>
</organism>
<feature type="compositionally biased region" description="Polar residues" evidence="1">
    <location>
        <begin position="21"/>
        <end position="31"/>
    </location>
</feature>
<evidence type="ECO:0000313" key="3">
    <source>
        <dbReference type="Proteomes" id="UP000187283"/>
    </source>
</evidence>
<sequence>MLAMMSESEDNEAPILEMTELQLQSKESISDNLEELRSEDELDTDQERSKESKEYSDSHDESVHLMYAGIENEIYERVIPKVEENKGKQLFLTKDNN</sequence>
<name>A0A1R1Y338_9FUNG</name>
<comment type="caution">
    <text evidence="2">The sequence shown here is derived from an EMBL/GenBank/DDBJ whole genome shotgun (WGS) entry which is preliminary data.</text>
</comment>
<dbReference type="AlphaFoldDB" id="A0A1R1Y338"/>
<feature type="region of interest" description="Disordered" evidence="1">
    <location>
        <begin position="1"/>
        <end position="62"/>
    </location>
</feature>
<evidence type="ECO:0000256" key="1">
    <source>
        <dbReference type="SAM" id="MobiDB-lite"/>
    </source>
</evidence>
<dbReference type="EMBL" id="LSSN01001065">
    <property type="protein sequence ID" value="OMJ21174.1"/>
    <property type="molecule type" value="Genomic_DNA"/>
</dbReference>
<reference evidence="2 3" key="1">
    <citation type="submission" date="2017-01" db="EMBL/GenBank/DDBJ databases">
        <authorList>
            <person name="Mah S.A."/>
            <person name="Swanson W.J."/>
            <person name="Moy G.W."/>
            <person name="Vacquier V.D."/>
        </authorList>
    </citation>
    <scope>NUCLEOTIDE SEQUENCE [LARGE SCALE GENOMIC DNA]</scope>
    <source>
        <strain evidence="2 3">GSMNP</strain>
    </source>
</reference>
<feature type="compositionally biased region" description="Basic and acidic residues" evidence="1">
    <location>
        <begin position="45"/>
        <end position="62"/>
    </location>
</feature>
<evidence type="ECO:0000313" key="2">
    <source>
        <dbReference type="EMBL" id="OMJ21174.1"/>
    </source>
</evidence>
<dbReference type="Proteomes" id="UP000187283">
    <property type="component" value="Unassembled WGS sequence"/>
</dbReference>